<feature type="transmembrane region" description="Helical" evidence="7">
    <location>
        <begin position="456"/>
        <end position="477"/>
    </location>
</feature>
<feature type="region of interest" description="Disordered" evidence="6">
    <location>
        <begin position="602"/>
        <end position="621"/>
    </location>
</feature>
<evidence type="ECO:0000256" key="6">
    <source>
        <dbReference type="SAM" id="MobiDB-lite"/>
    </source>
</evidence>
<organism evidence="9 10">
    <name type="scientific">Terrabacter aeriphilus</name>
    <dbReference type="NCBI Taxonomy" id="515662"/>
    <lineage>
        <taxon>Bacteria</taxon>
        <taxon>Bacillati</taxon>
        <taxon>Actinomycetota</taxon>
        <taxon>Actinomycetes</taxon>
        <taxon>Micrococcales</taxon>
        <taxon>Intrasporangiaceae</taxon>
        <taxon>Terrabacter</taxon>
    </lineage>
</organism>
<feature type="transmembrane region" description="Helical" evidence="7">
    <location>
        <begin position="341"/>
        <end position="358"/>
    </location>
</feature>
<comment type="caution">
    <text evidence="9">The sequence shown here is derived from an EMBL/GenBank/DDBJ whole genome shotgun (WGS) entry which is preliminary data.</text>
</comment>
<keyword evidence="4 7" id="KW-1133">Transmembrane helix</keyword>
<feature type="transmembrane region" description="Helical" evidence="7">
    <location>
        <begin position="420"/>
        <end position="444"/>
    </location>
</feature>
<feature type="transmembrane region" description="Helical" evidence="7">
    <location>
        <begin position="1018"/>
        <end position="1042"/>
    </location>
</feature>
<evidence type="ECO:0000256" key="3">
    <source>
        <dbReference type="ARBA" id="ARBA00022692"/>
    </source>
</evidence>
<evidence type="ECO:0000256" key="4">
    <source>
        <dbReference type="ARBA" id="ARBA00022989"/>
    </source>
</evidence>
<sequence>MTHRRAQAVALVLLSALVVGSAVLGPLYARALEHGLLRDALARASVVDTGLVVEQGSTERAVPSPAQVQRVVPQAVRSAFDAPVALVSGQVVLGMSPARGGQGVQTTAYAPLAGCADVEIVTGRCPTTAGEVLVSAAEAAFEGWRTGDRVPLVATPGGQPAPGDAERRVRISGTYDALDDDGAWFGVRLTGRAGTQAAVGLGSVPRVDTPIVAPAFFDVTPTGSTLRLTATLRRDDLSVDSLPGLVDAIAALEAASASSTGGSTAPRVQSGLDQIGRTVVAGQAQAAVLVPLLLGQLALFSLVILGLASSAAVEQRRPEIALARLRGDGVRGARRMLVSELGLLVALGVPVGFGLAVGADLVASRVWLPAGVPFEVPWTAYAAAGLALVAGVGAVVVTSRPVLREPIPSLLRRIPPRQRGFAIGLLDAVIIAVAAAGVVAIVTGDVSGPVAMATPALLALAVGLLLALLLVPVAGGVGRVALRRGRAVTGLTAVQVARRPAVRRVVAIVTVATALTVFVTDAYLTAARNRDGRATLEAGAQVVLHTDSEEPALLRSTLRTLDPSSSYAVPLARLLPPNASAFGTVAVVPSAMPRVALPAGGTPATPGGAGSSGPAGSPAGAAPDWAALAAPASPSTVLTGTSVAVTVTADVAAGDSGLDGVTPGARRPPDAVPVALSLQRPDGSGITVALGLVPFDTSRPRTLTARVPCAASPCTLVGISVDRHPDEVRAVVGRLTVLGIRTGTAPALPLGAQQWESYGSPFALDRADAGVPGFAAVTVNPSAPQRMDLRFGSTGGVITATLTRPRLPAVVVPGPGGPTRAPDGVTGFSGNTVPVAEKARAAYGPQGVTNVVLVDYDALAAEAGRLYATGSLDVLVGDRSRAPAVTAALEGAGIGVRSVTDRAELLDSYDRSASAWGLRLGLVVGGLALLLAALVLVLVTITSWRGRSKDLAALRLAGVPGSTVRRVGIAEQLVVIVLAVVVGALCGALGSRLSLGLIPFFTTPSDVFVADLTPNLGAMALAALATVVWLSVVAVVLGLWLARRSTVARVRESA</sequence>
<proteinExistence type="predicted"/>
<feature type="domain" description="ABC3 transporter permease C-terminal" evidence="8">
    <location>
        <begin position="295"/>
        <end position="405"/>
    </location>
</feature>
<evidence type="ECO:0000256" key="1">
    <source>
        <dbReference type="ARBA" id="ARBA00004651"/>
    </source>
</evidence>
<dbReference type="InterPro" id="IPR003838">
    <property type="entry name" value="ABC3_permease_C"/>
</dbReference>
<feature type="transmembrane region" description="Helical" evidence="7">
    <location>
        <begin position="916"/>
        <end position="939"/>
    </location>
</feature>
<feature type="transmembrane region" description="Helical" evidence="7">
    <location>
        <begin position="286"/>
        <end position="308"/>
    </location>
</feature>
<keyword evidence="5 7" id="KW-0472">Membrane</keyword>
<dbReference type="RefSeq" id="WP_345506933.1">
    <property type="nucleotide sequence ID" value="NZ_BAABIW010000011.1"/>
</dbReference>
<dbReference type="Proteomes" id="UP001500427">
    <property type="component" value="Unassembled WGS sequence"/>
</dbReference>
<feature type="transmembrane region" description="Helical" evidence="7">
    <location>
        <begin position="505"/>
        <end position="524"/>
    </location>
</feature>
<dbReference type="EMBL" id="BAABIW010000011">
    <property type="protein sequence ID" value="GAA5024125.1"/>
    <property type="molecule type" value="Genomic_DNA"/>
</dbReference>
<accession>A0ABP9J8R5</accession>
<name>A0ABP9J8R5_9MICO</name>
<dbReference type="Pfam" id="PF02687">
    <property type="entry name" value="FtsX"/>
    <property type="match status" value="2"/>
</dbReference>
<evidence type="ECO:0000256" key="2">
    <source>
        <dbReference type="ARBA" id="ARBA00022475"/>
    </source>
</evidence>
<evidence type="ECO:0000259" key="8">
    <source>
        <dbReference type="Pfam" id="PF02687"/>
    </source>
</evidence>
<reference evidence="10" key="1">
    <citation type="journal article" date="2019" name="Int. J. Syst. Evol. Microbiol.">
        <title>The Global Catalogue of Microorganisms (GCM) 10K type strain sequencing project: providing services to taxonomists for standard genome sequencing and annotation.</title>
        <authorList>
            <consortium name="The Broad Institute Genomics Platform"/>
            <consortium name="The Broad Institute Genome Sequencing Center for Infectious Disease"/>
            <person name="Wu L."/>
            <person name="Ma J."/>
        </authorList>
    </citation>
    <scope>NUCLEOTIDE SEQUENCE [LARGE SCALE GENOMIC DNA]</scope>
    <source>
        <strain evidence="10">JCM 17687</strain>
    </source>
</reference>
<feature type="domain" description="ABC3 transporter permease C-terminal" evidence="8">
    <location>
        <begin position="923"/>
        <end position="1043"/>
    </location>
</feature>
<protein>
    <recommendedName>
        <fullName evidence="8">ABC3 transporter permease C-terminal domain-containing protein</fullName>
    </recommendedName>
</protein>
<evidence type="ECO:0000256" key="5">
    <source>
        <dbReference type="ARBA" id="ARBA00023136"/>
    </source>
</evidence>
<evidence type="ECO:0000313" key="9">
    <source>
        <dbReference type="EMBL" id="GAA5024125.1"/>
    </source>
</evidence>
<evidence type="ECO:0000256" key="7">
    <source>
        <dbReference type="SAM" id="Phobius"/>
    </source>
</evidence>
<keyword evidence="2" id="KW-1003">Cell membrane</keyword>
<keyword evidence="10" id="KW-1185">Reference proteome</keyword>
<feature type="transmembrane region" description="Helical" evidence="7">
    <location>
        <begin position="378"/>
        <end position="399"/>
    </location>
</feature>
<feature type="transmembrane region" description="Helical" evidence="7">
    <location>
        <begin position="973"/>
        <end position="998"/>
    </location>
</feature>
<dbReference type="PANTHER" id="PTHR30287:SF2">
    <property type="entry name" value="BLL1001 PROTEIN"/>
    <property type="match status" value="1"/>
</dbReference>
<comment type="subcellular location">
    <subcellularLocation>
        <location evidence="1">Cell membrane</location>
        <topology evidence="1">Multi-pass membrane protein</topology>
    </subcellularLocation>
</comment>
<keyword evidence="3 7" id="KW-0812">Transmembrane</keyword>
<dbReference type="PANTHER" id="PTHR30287">
    <property type="entry name" value="MEMBRANE COMPONENT OF PREDICTED ABC SUPERFAMILY METABOLITE UPTAKE TRANSPORTER"/>
    <property type="match status" value="1"/>
</dbReference>
<dbReference type="InterPro" id="IPR038766">
    <property type="entry name" value="Membrane_comp_ABC_pdt"/>
</dbReference>
<gene>
    <name evidence="9" type="ORF">GCM10023258_15940</name>
</gene>
<evidence type="ECO:0000313" key="10">
    <source>
        <dbReference type="Proteomes" id="UP001500427"/>
    </source>
</evidence>